<evidence type="ECO:0008006" key="3">
    <source>
        <dbReference type="Google" id="ProtNLM"/>
    </source>
</evidence>
<gene>
    <name evidence="1" type="ORF">Air01nite_03310</name>
</gene>
<dbReference type="RefSeq" id="WP_203699938.1">
    <property type="nucleotide sequence ID" value="NZ_BAAALU010000043.1"/>
</dbReference>
<evidence type="ECO:0000313" key="1">
    <source>
        <dbReference type="EMBL" id="GIF54236.1"/>
    </source>
</evidence>
<dbReference type="PROSITE" id="PS51257">
    <property type="entry name" value="PROKAR_LIPOPROTEIN"/>
    <property type="match status" value="1"/>
</dbReference>
<proteinExistence type="predicted"/>
<comment type="caution">
    <text evidence="1">The sequence shown here is derived from an EMBL/GenBank/DDBJ whole genome shotgun (WGS) entry which is preliminary data.</text>
</comment>
<reference evidence="1 2" key="1">
    <citation type="submission" date="2021-01" db="EMBL/GenBank/DDBJ databases">
        <title>Whole genome shotgun sequence of Asanoa iriomotensis NBRC 100142.</title>
        <authorList>
            <person name="Komaki H."/>
            <person name="Tamura T."/>
        </authorList>
    </citation>
    <scope>NUCLEOTIDE SEQUENCE [LARGE SCALE GENOMIC DNA]</scope>
    <source>
        <strain evidence="1 2">NBRC 100142</strain>
    </source>
</reference>
<evidence type="ECO:0000313" key="2">
    <source>
        <dbReference type="Proteomes" id="UP000624325"/>
    </source>
</evidence>
<sequence length="235" mass="24908">MLSRPMLAFGLAVVLLWLVGCSSPEPTTYTLPSHEELGLQPADSVDLLSAERVRAALFGPEPPVAGLVLDASTSGPQEDVVSAVCGNRRGPGVYASLGGQRKLWTSADLNVESFAGAFGVISAATAVEQVKGRFTCDEYTADADPDARMAIPNQDADGWHRDIRLIQPPALAGVENAVFFCETVKEVNHRCYAALARAEVVSRVTVTARTTARAEEATRSLLDEAARRLVAATAA</sequence>
<name>A0ABQ4BVQ6_9ACTN</name>
<dbReference type="EMBL" id="BONC01000001">
    <property type="protein sequence ID" value="GIF54236.1"/>
    <property type="molecule type" value="Genomic_DNA"/>
</dbReference>
<dbReference type="Proteomes" id="UP000624325">
    <property type="component" value="Unassembled WGS sequence"/>
</dbReference>
<keyword evidence="2" id="KW-1185">Reference proteome</keyword>
<organism evidence="1 2">
    <name type="scientific">Asanoa iriomotensis</name>
    <dbReference type="NCBI Taxonomy" id="234613"/>
    <lineage>
        <taxon>Bacteria</taxon>
        <taxon>Bacillati</taxon>
        <taxon>Actinomycetota</taxon>
        <taxon>Actinomycetes</taxon>
        <taxon>Micromonosporales</taxon>
        <taxon>Micromonosporaceae</taxon>
        <taxon>Asanoa</taxon>
    </lineage>
</organism>
<protein>
    <recommendedName>
        <fullName evidence="3">PknH-like extracellular domain-containing protein</fullName>
    </recommendedName>
</protein>
<accession>A0ABQ4BVQ6</accession>